<accession>A0A7W7LKU6</accession>
<dbReference type="EMBL" id="JACHJH010000001">
    <property type="protein sequence ID" value="MBB4892062.1"/>
    <property type="molecule type" value="Genomic_DNA"/>
</dbReference>
<dbReference type="PANTHER" id="PTHR35526:SF3">
    <property type="entry name" value="ANTI-SIGMA-F FACTOR RSBW"/>
    <property type="match status" value="1"/>
</dbReference>
<dbReference type="SUPFAM" id="SSF55874">
    <property type="entry name" value="ATPase domain of HSP90 chaperone/DNA topoisomerase II/histidine kinase"/>
    <property type="match status" value="1"/>
</dbReference>
<dbReference type="Gene3D" id="3.30.565.10">
    <property type="entry name" value="Histidine kinase-like ATPase, C-terminal domain"/>
    <property type="match status" value="1"/>
</dbReference>
<evidence type="ECO:0000313" key="3">
    <source>
        <dbReference type="EMBL" id="MBB4892062.1"/>
    </source>
</evidence>
<dbReference type="PANTHER" id="PTHR35526">
    <property type="entry name" value="ANTI-SIGMA-F FACTOR RSBW-RELATED"/>
    <property type="match status" value="1"/>
</dbReference>
<gene>
    <name evidence="3" type="ORF">FHS39_001062</name>
</gene>
<dbReference type="GO" id="GO:0004674">
    <property type="term" value="F:protein serine/threonine kinase activity"/>
    <property type="evidence" value="ECO:0007669"/>
    <property type="project" value="UniProtKB-KW"/>
</dbReference>
<proteinExistence type="predicted"/>
<name>A0A7W7LKU6_9ACTN</name>
<evidence type="ECO:0000256" key="1">
    <source>
        <dbReference type="ARBA" id="ARBA00022527"/>
    </source>
</evidence>
<keyword evidence="4" id="KW-1185">Reference proteome</keyword>
<dbReference type="InterPro" id="IPR050267">
    <property type="entry name" value="Anti-sigma-factor_SerPK"/>
</dbReference>
<keyword evidence="1" id="KW-0418">Kinase</keyword>
<dbReference type="RefSeq" id="WP_184346539.1">
    <property type="nucleotide sequence ID" value="NZ_JACHJH010000001.1"/>
</dbReference>
<dbReference type="InterPro" id="IPR003594">
    <property type="entry name" value="HATPase_dom"/>
</dbReference>
<dbReference type="InterPro" id="IPR036890">
    <property type="entry name" value="HATPase_C_sf"/>
</dbReference>
<keyword evidence="1" id="KW-0808">Transferase</keyword>
<dbReference type="AlphaFoldDB" id="A0A7W7LKU6"/>
<dbReference type="CDD" id="cd16936">
    <property type="entry name" value="HATPase_RsbW-like"/>
    <property type="match status" value="1"/>
</dbReference>
<comment type="caution">
    <text evidence="3">The sequence shown here is derived from an EMBL/GenBank/DDBJ whole genome shotgun (WGS) entry which is preliminary data.</text>
</comment>
<keyword evidence="1" id="KW-0723">Serine/threonine-protein kinase</keyword>
<reference evidence="3 4" key="1">
    <citation type="submission" date="2020-08" db="EMBL/GenBank/DDBJ databases">
        <title>Genomic Encyclopedia of Type Strains, Phase III (KMG-III): the genomes of soil and plant-associated and newly described type strains.</title>
        <authorList>
            <person name="Whitman W."/>
        </authorList>
    </citation>
    <scope>NUCLEOTIDE SEQUENCE [LARGE SCALE GENOMIC DNA]</scope>
    <source>
        <strain evidence="3 4">CECT 3266</strain>
    </source>
</reference>
<evidence type="ECO:0000313" key="4">
    <source>
        <dbReference type="Proteomes" id="UP000556084"/>
    </source>
</evidence>
<dbReference type="Pfam" id="PF13581">
    <property type="entry name" value="HATPase_c_2"/>
    <property type="match status" value="1"/>
</dbReference>
<sequence length="150" mass="15600">MCPSTTATVASRNGIFAPRSDFSLVFPPAPGWVRTAREAVRTALAAAQREELADTALLLTSEVVTNAVNACLGSGCSAPVSVSVGWMSGGALLVLVYDDAPGGPAQCGQWVPPEAERGRGLFLVRTQAVDWGVCGNRPGQGKAVWFRLVG</sequence>
<dbReference type="Proteomes" id="UP000556084">
    <property type="component" value="Unassembled WGS sequence"/>
</dbReference>
<protein>
    <submittedName>
        <fullName evidence="3">Anti-sigma regulatory factor (Ser/Thr protein kinase)</fullName>
    </submittedName>
</protein>
<organism evidence="3 4">
    <name type="scientific">Streptomyces olivoverticillatus</name>
    <dbReference type="NCBI Taxonomy" id="66427"/>
    <lineage>
        <taxon>Bacteria</taxon>
        <taxon>Bacillati</taxon>
        <taxon>Actinomycetota</taxon>
        <taxon>Actinomycetes</taxon>
        <taxon>Kitasatosporales</taxon>
        <taxon>Streptomycetaceae</taxon>
        <taxon>Streptomyces</taxon>
    </lineage>
</organism>
<evidence type="ECO:0000259" key="2">
    <source>
        <dbReference type="Pfam" id="PF13581"/>
    </source>
</evidence>
<feature type="domain" description="Histidine kinase/HSP90-like ATPase" evidence="2">
    <location>
        <begin position="26"/>
        <end position="131"/>
    </location>
</feature>